<dbReference type="Proteomes" id="UP000019277">
    <property type="component" value="Unassembled WGS sequence"/>
</dbReference>
<feature type="domain" description="HTH cro/C1-type" evidence="2">
    <location>
        <begin position="48"/>
        <end position="99"/>
    </location>
</feature>
<dbReference type="GO" id="GO:0003677">
    <property type="term" value="F:DNA binding"/>
    <property type="evidence" value="ECO:0007669"/>
    <property type="project" value="InterPro"/>
</dbReference>
<proteinExistence type="predicted"/>
<protein>
    <recommendedName>
        <fullName evidence="2">HTH cro/C1-type domain-containing protein</fullName>
    </recommendedName>
</protein>
<feature type="region of interest" description="Disordered" evidence="1">
    <location>
        <begin position="1"/>
        <end position="24"/>
    </location>
</feature>
<dbReference type="EMBL" id="AYXG01000205">
    <property type="protein sequence ID" value="EWC59431.1"/>
    <property type="molecule type" value="Genomic_DNA"/>
</dbReference>
<dbReference type="InterPro" id="IPR043917">
    <property type="entry name" value="DUF5753"/>
</dbReference>
<reference evidence="3 4" key="1">
    <citation type="journal article" date="2014" name="Genome Announc.">
        <title>Draft Genome Sequence of the Antitrypanosomally Active Sponge-Associated Bacterium Actinokineospora sp. Strain EG49.</title>
        <authorList>
            <person name="Harjes J."/>
            <person name="Ryu T."/>
            <person name="Abdelmohsen U.R."/>
            <person name="Moitinho-Silva L."/>
            <person name="Horn H."/>
            <person name="Ravasi T."/>
            <person name="Hentschel U."/>
        </authorList>
    </citation>
    <scope>NUCLEOTIDE SEQUENCE [LARGE SCALE GENOMIC DNA]</scope>
    <source>
        <strain evidence="3 4">EG49</strain>
    </source>
</reference>
<keyword evidence="4" id="KW-1185">Reference proteome</keyword>
<dbReference type="InterPro" id="IPR010982">
    <property type="entry name" value="Lambda_DNA-bd_dom_sf"/>
</dbReference>
<evidence type="ECO:0000313" key="3">
    <source>
        <dbReference type="EMBL" id="EWC59431.1"/>
    </source>
</evidence>
<gene>
    <name evidence="3" type="ORF">UO65_5292</name>
</gene>
<dbReference type="SUPFAM" id="SSF47413">
    <property type="entry name" value="lambda repressor-like DNA-binding domains"/>
    <property type="match status" value="1"/>
</dbReference>
<dbReference type="eggNOG" id="COG1396">
    <property type="taxonomic scope" value="Bacteria"/>
</dbReference>
<dbReference type="STRING" id="909613.UO65_5292"/>
<evidence type="ECO:0000313" key="4">
    <source>
        <dbReference type="Proteomes" id="UP000019277"/>
    </source>
</evidence>
<sequence>MVIPPPLSEHESIPRNNAMPATTTTQDHDVVRAKTLRGLLLARELDGARRARGFTTRALAAAISMSPAMVNRVMTGRRVPTALEVGGLCALLDVPAGRRPTLYEWARTAELTEWIIRPGGGKNPLRDIEGLADEITWFEPGLIPGPLRTAEYDRAVEHATGANPHSDPAVRAAALRNSRFLIHPRALGNPGLPERDHRAQLLHLFRDHLPGIRLFPDTVVTWPGCRVLDVAHFPPVVHLTHHDTDIVLENQGRAAHLRQLEGMALSAGETREALLRQIQACR</sequence>
<dbReference type="Pfam" id="PF19054">
    <property type="entry name" value="DUF5753"/>
    <property type="match status" value="1"/>
</dbReference>
<dbReference type="PROSITE" id="PS50943">
    <property type="entry name" value="HTH_CROC1"/>
    <property type="match status" value="1"/>
</dbReference>
<dbReference type="InterPro" id="IPR001387">
    <property type="entry name" value="Cro/C1-type_HTH"/>
</dbReference>
<dbReference type="Pfam" id="PF13560">
    <property type="entry name" value="HTH_31"/>
    <property type="match status" value="1"/>
</dbReference>
<dbReference type="AlphaFoldDB" id="W7ISM8"/>
<dbReference type="SMART" id="SM00530">
    <property type="entry name" value="HTH_XRE"/>
    <property type="match status" value="1"/>
</dbReference>
<accession>W7ISM8</accession>
<name>W7ISM8_9PSEU</name>
<dbReference type="CDD" id="cd00093">
    <property type="entry name" value="HTH_XRE"/>
    <property type="match status" value="1"/>
</dbReference>
<evidence type="ECO:0000259" key="2">
    <source>
        <dbReference type="PROSITE" id="PS50943"/>
    </source>
</evidence>
<dbReference type="Gene3D" id="1.10.260.40">
    <property type="entry name" value="lambda repressor-like DNA-binding domains"/>
    <property type="match status" value="1"/>
</dbReference>
<comment type="caution">
    <text evidence="3">The sequence shown here is derived from an EMBL/GenBank/DDBJ whole genome shotgun (WGS) entry which is preliminary data.</text>
</comment>
<organism evidence="3 4">
    <name type="scientific">Actinokineospora spheciospongiae</name>
    <dbReference type="NCBI Taxonomy" id="909613"/>
    <lineage>
        <taxon>Bacteria</taxon>
        <taxon>Bacillati</taxon>
        <taxon>Actinomycetota</taxon>
        <taxon>Actinomycetes</taxon>
        <taxon>Pseudonocardiales</taxon>
        <taxon>Pseudonocardiaceae</taxon>
        <taxon>Actinokineospora</taxon>
    </lineage>
</organism>
<evidence type="ECO:0000256" key="1">
    <source>
        <dbReference type="SAM" id="MobiDB-lite"/>
    </source>
</evidence>